<keyword evidence="2" id="KW-0808">Transferase</keyword>
<dbReference type="KEGG" id="bse:Bsel_3066"/>
<dbReference type="Proteomes" id="UP000000271">
    <property type="component" value="Chromosome"/>
</dbReference>
<dbReference type="InterPro" id="IPR019896">
    <property type="entry name" value="Polysacch_pyruvyl_Trfase_CsaB"/>
</dbReference>
<dbReference type="STRING" id="439292.Bsel_3066"/>
<feature type="domain" description="Polysaccharide pyruvyl transferase" evidence="1">
    <location>
        <begin position="13"/>
        <end position="302"/>
    </location>
</feature>
<sequence>MNIVISGFYGLGNTGDEAILEAVISEIRRKDPAAAITVFSLSPEETAKRHNVHAVYRGWRHANKQKFQALKKADVLVSGGGGLLQDRYPTKIISGPLPYYLLVVLLARLTGTPVMFFSQGIGPVSSRYGRFLMRTLGNLPFLITVRDEESKVLAESLGIKKPIEVTADIVFAHPKEPSERCEASLPDGMGTRKRILVSVRPWFSDTHHYDALARTCDRLLDDGYELVFIPMEGKHDVKASRAVTKRMMNGDSPHVAILKEDFLPHEYLSFVKTGHALIGMRLHSLIFAVLQGIPHTAISYDPKVMQLMRRTGLDGYALLFESLTADELTDTVHRMLLDHASIQDVLRTEEPALRLEAEQNVEQLYESLSSVKKKNSN</sequence>
<evidence type="ECO:0000313" key="2">
    <source>
        <dbReference type="EMBL" id="ADI00548.1"/>
    </source>
</evidence>
<dbReference type="Pfam" id="PF04230">
    <property type="entry name" value="PS_pyruv_trans"/>
    <property type="match status" value="1"/>
</dbReference>
<evidence type="ECO:0000259" key="1">
    <source>
        <dbReference type="Pfam" id="PF04230"/>
    </source>
</evidence>
<keyword evidence="3" id="KW-1185">Reference proteome</keyword>
<gene>
    <name evidence="2" type="ordered locus">Bsel_3066</name>
</gene>
<reference evidence="2" key="1">
    <citation type="submission" date="2009-10" db="EMBL/GenBank/DDBJ databases">
        <title>Complete sequence of Bacillus selenitireducens MLS10.</title>
        <authorList>
            <consortium name="US DOE Joint Genome Institute"/>
            <person name="Lucas S."/>
            <person name="Copeland A."/>
            <person name="Lapidus A."/>
            <person name="Glavina del Rio T."/>
            <person name="Dalin E."/>
            <person name="Tice H."/>
            <person name="Bruce D."/>
            <person name="Goodwin L."/>
            <person name="Pitluck S."/>
            <person name="Sims D."/>
            <person name="Brettin T."/>
            <person name="Detter J.C."/>
            <person name="Han C."/>
            <person name="Larimer F."/>
            <person name="Land M."/>
            <person name="Hauser L."/>
            <person name="Kyrpides N."/>
            <person name="Ovchinnikova G."/>
            <person name="Stolz J."/>
        </authorList>
    </citation>
    <scope>NUCLEOTIDE SEQUENCE [LARGE SCALE GENOMIC DNA]</scope>
    <source>
        <strain evidence="2">MLS10</strain>
    </source>
</reference>
<dbReference type="HOGENOM" id="CLU_039510_0_1_9"/>
<name>D6Y046_BACIE</name>
<dbReference type="NCBIfam" id="TIGR03609">
    <property type="entry name" value="S_layer_CsaB"/>
    <property type="match status" value="1"/>
</dbReference>
<organism evidence="2 3">
    <name type="scientific">Bacillus selenitireducens (strain ATCC 700615 / DSM 15326 / MLS10)</name>
    <dbReference type="NCBI Taxonomy" id="439292"/>
    <lineage>
        <taxon>Bacteria</taxon>
        <taxon>Bacillati</taxon>
        <taxon>Bacillota</taxon>
        <taxon>Bacilli</taxon>
        <taxon>Bacillales</taxon>
        <taxon>Bacillaceae</taxon>
        <taxon>Salisediminibacterium</taxon>
    </lineage>
</organism>
<evidence type="ECO:0000313" key="3">
    <source>
        <dbReference type="Proteomes" id="UP000000271"/>
    </source>
</evidence>
<accession>D6Y046</accession>
<dbReference type="EMBL" id="CP001791">
    <property type="protein sequence ID" value="ADI00548.1"/>
    <property type="molecule type" value="Genomic_DNA"/>
</dbReference>
<proteinExistence type="predicted"/>
<dbReference type="eggNOG" id="COG2327">
    <property type="taxonomic scope" value="Bacteria"/>
</dbReference>
<dbReference type="InterPro" id="IPR007345">
    <property type="entry name" value="Polysacch_pyruvyl_Trfase"/>
</dbReference>
<dbReference type="PANTHER" id="PTHR36836:SF1">
    <property type="entry name" value="COLANIC ACID BIOSYNTHESIS PROTEIN WCAK"/>
    <property type="match status" value="1"/>
</dbReference>
<dbReference type="PANTHER" id="PTHR36836">
    <property type="entry name" value="COLANIC ACID BIOSYNTHESIS PROTEIN WCAK"/>
    <property type="match status" value="1"/>
</dbReference>
<dbReference type="RefSeq" id="WP_013173952.1">
    <property type="nucleotide sequence ID" value="NC_014219.1"/>
</dbReference>
<dbReference type="AlphaFoldDB" id="D6Y046"/>
<dbReference type="GO" id="GO:0016740">
    <property type="term" value="F:transferase activity"/>
    <property type="evidence" value="ECO:0007669"/>
    <property type="project" value="UniProtKB-KW"/>
</dbReference>
<protein>
    <submittedName>
        <fullName evidence="2">Polysaccharide pyruvyl transferase CsaB</fullName>
    </submittedName>
</protein>
<dbReference type="OrthoDB" id="3199616at2"/>